<name>A0A427B9A8_ENSVE</name>
<proteinExistence type="predicted"/>
<accession>A0A427B9A8</accession>
<dbReference type="Proteomes" id="UP000287651">
    <property type="component" value="Unassembled WGS sequence"/>
</dbReference>
<dbReference type="AlphaFoldDB" id="A0A427B9A8"/>
<evidence type="ECO:0000313" key="3">
    <source>
        <dbReference type="Proteomes" id="UP000287651"/>
    </source>
</evidence>
<dbReference type="EMBL" id="AMZH03000183">
    <property type="protein sequence ID" value="RRT85067.1"/>
    <property type="molecule type" value="Genomic_DNA"/>
</dbReference>
<protein>
    <submittedName>
        <fullName evidence="2">Uncharacterized protein</fullName>
    </submittedName>
</protein>
<sequence length="105" mass="11932">MRLSRRFLEPTAPDNSERRRVDRSTYPTWIGQRSYKVCKSSHAEKPEAEPRNVNPCGSVGARTRRARPMSDHLRKGTTASDPPLASMTKKATWATLCVRFQTKPC</sequence>
<organism evidence="2 3">
    <name type="scientific">Ensete ventricosum</name>
    <name type="common">Abyssinian banana</name>
    <name type="synonym">Musa ensete</name>
    <dbReference type="NCBI Taxonomy" id="4639"/>
    <lineage>
        <taxon>Eukaryota</taxon>
        <taxon>Viridiplantae</taxon>
        <taxon>Streptophyta</taxon>
        <taxon>Embryophyta</taxon>
        <taxon>Tracheophyta</taxon>
        <taxon>Spermatophyta</taxon>
        <taxon>Magnoliopsida</taxon>
        <taxon>Liliopsida</taxon>
        <taxon>Zingiberales</taxon>
        <taxon>Musaceae</taxon>
        <taxon>Ensete</taxon>
    </lineage>
</organism>
<feature type="region of interest" description="Disordered" evidence="1">
    <location>
        <begin position="1"/>
        <end position="23"/>
    </location>
</feature>
<comment type="caution">
    <text evidence="2">The sequence shown here is derived from an EMBL/GenBank/DDBJ whole genome shotgun (WGS) entry which is preliminary data.</text>
</comment>
<feature type="region of interest" description="Disordered" evidence="1">
    <location>
        <begin position="40"/>
        <end position="86"/>
    </location>
</feature>
<reference evidence="2 3" key="1">
    <citation type="journal article" date="2014" name="Agronomy (Basel)">
        <title>A Draft Genome Sequence for Ensete ventricosum, the Drought-Tolerant Tree Against Hunger.</title>
        <authorList>
            <person name="Harrison J."/>
            <person name="Moore K.A."/>
            <person name="Paszkiewicz K."/>
            <person name="Jones T."/>
            <person name="Grant M."/>
            <person name="Ambacheew D."/>
            <person name="Muzemil S."/>
            <person name="Studholme D.J."/>
        </authorList>
    </citation>
    <scope>NUCLEOTIDE SEQUENCE [LARGE SCALE GENOMIC DNA]</scope>
</reference>
<gene>
    <name evidence="2" type="ORF">B296_00003480</name>
</gene>
<evidence type="ECO:0000313" key="2">
    <source>
        <dbReference type="EMBL" id="RRT85067.1"/>
    </source>
</evidence>
<feature type="compositionally biased region" description="Basic and acidic residues" evidence="1">
    <location>
        <begin position="41"/>
        <end position="50"/>
    </location>
</feature>
<evidence type="ECO:0000256" key="1">
    <source>
        <dbReference type="SAM" id="MobiDB-lite"/>
    </source>
</evidence>